<name>A0ABT0U415_9BACT</name>
<dbReference type="EMBL" id="JAMQBK010000031">
    <property type="protein sequence ID" value="MCM2371424.1"/>
    <property type="molecule type" value="Genomic_DNA"/>
</dbReference>
<accession>A0ABT0U415</accession>
<proteinExistence type="predicted"/>
<organism evidence="1 2">
    <name type="scientific">Aporhodopirellula aestuarii</name>
    <dbReference type="NCBI Taxonomy" id="2950107"/>
    <lineage>
        <taxon>Bacteria</taxon>
        <taxon>Pseudomonadati</taxon>
        <taxon>Planctomycetota</taxon>
        <taxon>Planctomycetia</taxon>
        <taxon>Pirellulales</taxon>
        <taxon>Pirellulaceae</taxon>
        <taxon>Aporhodopirellula</taxon>
    </lineage>
</organism>
<evidence type="ECO:0000313" key="1">
    <source>
        <dbReference type="EMBL" id="MCM2371424.1"/>
    </source>
</evidence>
<protein>
    <submittedName>
        <fullName evidence="1">Uncharacterized protein</fullName>
    </submittedName>
</protein>
<dbReference type="Proteomes" id="UP001202961">
    <property type="component" value="Unassembled WGS sequence"/>
</dbReference>
<dbReference type="RefSeq" id="WP_250929056.1">
    <property type="nucleotide sequence ID" value="NZ_JAMQBK010000031.1"/>
</dbReference>
<keyword evidence="2" id="KW-1185">Reference proteome</keyword>
<reference evidence="1 2" key="1">
    <citation type="journal article" date="2022" name="Syst. Appl. Microbiol.">
        <title>Rhodopirellula aestuarii sp. nov., a novel member of the genus Rhodopirellula isolated from brackish sediments collected in the Tagus River estuary, Portugal.</title>
        <authorList>
            <person name="Vitorino I.R."/>
            <person name="Klimek D."/>
            <person name="Calusinska M."/>
            <person name="Lobo-da-Cunha A."/>
            <person name="Vasconcelos V."/>
            <person name="Lage O.M."/>
        </authorList>
    </citation>
    <scope>NUCLEOTIDE SEQUENCE [LARGE SCALE GENOMIC DNA]</scope>
    <source>
        <strain evidence="1 2">ICT_H3.1</strain>
    </source>
</reference>
<evidence type="ECO:0000313" key="2">
    <source>
        <dbReference type="Proteomes" id="UP001202961"/>
    </source>
</evidence>
<gene>
    <name evidence="1" type="ORF">NB063_12495</name>
</gene>
<comment type="caution">
    <text evidence="1">The sequence shown here is derived from an EMBL/GenBank/DDBJ whole genome shotgun (WGS) entry which is preliminary data.</text>
</comment>
<sequence>MKMFSVVDNELPEANRAPIFASRMLILAGDALKTSWGDGLGMAECEIR</sequence>